<dbReference type="SUPFAM" id="SSF53474">
    <property type="entry name" value="alpha/beta-Hydrolases"/>
    <property type="match status" value="1"/>
</dbReference>
<accession>A0ABN7AKT2</accession>
<proteinExistence type="inferred from homology"/>
<evidence type="ECO:0000256" key="4">
    <source>
        <dbReference type="ARBA" id="ARBA00022801"/>
    </source>
</evidence>
<keyword evidence="4" id="KW-0378">Hydrolase</keyword>
<dbReference type="PANTHER" id="PTHR14189">
    <property type="entry name" value="PROTEIN PHOSPHATASE METHYLESTERASE-1 RELATED"/>
    <property type="match status" value="1"/>
</dbReference>
<feature type="region of interest" description="Disordered" evidence="6">
    <location>
        <begin position="1"/>
        <end position="35"/>
    </location>
</feature>
<dbReference type="Gene3D" id="3.40.50.1820">
    <property type="entry name" value="alpha/beta hydrolase"/>
    <property type="match status" value="1"/>
</dbReference>
<keyword evidence="9" id="KW-1185">Reference proteome</keyword>
<evidence type="ECO:0000256" key="5">
    <source>
        <dbReference type="ARBA" id="ARBA00049203"/>
    </source>
</evidence>
<dbReference type="EC" id="3.1.1.89" evidence="2"/>
<evidence type="ECO:0000256" key="1">
    <source>
        <dbReference type="ARBA" id="ARBA00008645"/>
    </source>
</evidence>
<protein>
    <recommendedName>
        <fullName evidence="2">protein phosphatase methylesterase-1</fullName>
        <ecNumber evidence="2">3.1.1.89</ecNumber>
    </recommendedName>
</protein>
<evidence type="ECO:0000259" key="7">
    <source>
        <dbReference type="Pfam" id="PF12697"/>
    </source>
</evidence>
<sequence length="230" mass="24606">MSAFQKSFLSAKLPPKSSMNAGRGNPSAKGRGIRGTIDYKPSPWNTHFDEKKDVVVNGNSFRVYVKGNAGPCLVLIHGGGFSALTWSLLTTALFEMVECQILAIDLRSHGDTRTMDDSDLSIETLTSDVVTVINLVVPEGTPIVLIGHSLGGSIAVHAGHHPNIQSLIGLIVIDVVEGTALGALSSMQSILRGRPQYFNSIEDAIKWSVQSGQVKNLESAKISMPGQIKK</sequence>
<evidence type="ECO:0000256" key="6">
    <source>
        <dbReference type="SAM" id="MobiDB-lite"/>
    </source>
</evidence>
<comment type="similarity">
    <text evidence="1">Belongs to the AB hydrolase superfamily.</text>
</comment>
<feature type="domain" description="AB hydrolase-1" evidence="7">
    <location>
        <begin position="73"/>
        <end position="181"/>
    </location>
</feature>
<comment type="catalytic activity">
    <reaction evidence="5">
        <text>[phosphatase 2A protein]-C-terminal L-leucine methyl ester + H2O = [phosphatase 2A protein]-C-terminal L-leucine + methanol + H(+)</text>
        <dbReference type="Rhea" id="RHEA:48548"/>
        <dbReference type="Rhea" id="RHEA-COMP:12134"/>
        <dbReference type="Rhea" id="RHEA-COMP:12135"/>
        <dbReference type="ChEBI" id="CHEBI:15377"/>
        <dbReference type="ChEBI" id="CHEBI:15378"/>
        <dbReference type="ChEBI" id="CHEBI:17790"/>
        <dbReference type="ChEBI" id="CHEBI:90516"/>
        <dbReference type="ChEBI" id="CHEBI:90517"/>
        <dbReference type="EC" id="3.1.1.89"/>
    </reaction>
</comment>
<dbReference type="InterPro" id="IPR000073">
    <property type="entry name" value="AB_hydrolase_1"/>
</dbReference>
<dbReference type="EMBL" id="AP028912">
    <property type="protein sequence ID" value="BES92825.1"/>
    <property type="molecule type" value="Genomic_DNA"/>
</dbReference>
<dbReference type="InterPro" id="IPR029058">
    <property type="entry name" value="AB_hydrolase_fold"/>
</dbReference>
<evidence type="ECO:0000256" key="3">
    <source>
        <dbReference type="ARBA" id="ARBA00022487"/>
    </source>
</evidence>
<dbReference type="Pfam" id="PF12697">
    <property type="entry name" value="Abhydrolase_6"/>
    <property type="match status" value="1"/>
</dbReference>
<dbReference type="InterPro" id="IPR016812">
    <property type="entry name" value="PPase_methylesterase_euk"/>
</dbReference>
<keyword evidence="3" id="KW-0719">Serine esterase</keyword>
<reference evidence="8 9" key="1">
    <citation type="submission" date="2023-09" db="EMBL/GenBank/DDBJ databases">
        <title>Nesidiocoris tenuis whole genome shotgun sequence.</title>
        <authorList>
            <person name="Shibata T."/>
            <person name="Shimoda M."/>
            <person name="Kobayashi T."/>
            <person name="Uehara T."/>
        </authorList>
    </citation>
    <scope>NUCLEOTIDE SEQUENCE [LARGE SCALE GENOMIC DNA]</scope>
    <source>
        <strain evidence="8 9">Japan</strain>
    </source>
</reference>
<dbReference type="PANTHER" id="PTHR14189:SF0">
    <property type="entry name" value="PROTEIN PHOSPHATASE METHYLESTERASE 1"/>
    <property type="match status" value="1"/>
</dbReference>
<name>A0ABN7AKT2_9HEMI</name>
<evidence type="ECO:0000313" key="9">
    <source>
        <dbReference type="Proteomes" id="UP001307889"/>
    </source>
</evidence>
<dbReference type="Proteomes" id="UP001307889">
    <property type="component" value="Chromosome 4"/>
</dbReference>
<evidence type="ECO:0000313" key="8">
    <source>
        <dbReference type="EMBL" id="BES92825.1"/>
    </source>
</evidence>
<organism evidence="8 9">
    <name type="scientific">Nesidiocoris tenuis</name>
    <dbReference type="NCBI Taxonomy" id="355587"/>
    <lineage>
        <taxon>Eukaryota</taxon>
        <taxon>Metazoa</taxon>
        <taxon>Ecdysozoa</taxon>
        <taxon>Arthropoda</taxon>
        <taxon>Hexapoda</taxon>
        <taxon>Insecta</taxon>
        <taxon>Pterygota</taxon>
        <taxon>Neoptera</taxon>
        <taxon>Paraneoptera</taxon>
        <taxon>Hemiptera</taxon>
        <taxon>Heteroptera</taxon>
        <taxon>Panheteroptera</taxon>
        <taxon>Cimicomorpha</taxon>
        <taxon>Miridae</taxon>
        <taxon>Dicyphina</taxon>
        <taxon>Nesidiocoris</taxon>
    </lineage>
</organism>
<evidence type="ECO:0000256" key="2">
    <source>
        <dbReference type="ARBA" id="ARBA00013111"/>
    </source>
</evidence>
<gene>
    <name evidence="8" type="ORF">NTJ_05635</name>
</gene>